<dbReference type="AlphaFoldDB" id="A0A2N6VQ12"/>
<keyword evidence="1" id="KW-0808">Transferase</keyword>
<dbReference type="InterPro" id="IPR029063">
    <property type="entry name" value="SAM-dependent_MTases_sf"/>
</dbReference>
<comment type="caution">
    <text evidence="1">The sequence shown here is derived from an EMBL/GenBank/DDBJ whole genome shotgun (WGS) entry which is preliminary data.</text>
</comment>
<dbReference type="GO" id="GO:0032259">
    <property type="term" value="P:methylation"/>
    <property type="evidence" value="ECO:0007669"/>
    <property type="project" value="UniProtKB-KW"/>
</dbReference>
<keyword evidence="1" id="KW-0489">Methyltransferase</keyword>
<dbReference type="GO" id="GO:0008168">
    <property type="term" value="F:methyltransferase activity"/>
    <property type="evidence" value="ECO:0007669"/>
    <property type="project" value="UniProtKB-KW"/>
</dbReference>
<dbReference type="CDD" id="cd02440">
    <property type="entry name" value="AdoMet_MTases"/>
    <property type="match status" value="1"/>
</dbReference>
<evidence type="ECO:0000313" key="2">
    <source>
        <dbReference type="Proteomes" id="UP000235598"/>
    </source>
</evidence>
<proteinExistence type="predicted"/>
<dbReference type="Gene3D" id="3.40.50.150">
    <property type="entry name" value="Vaccinia Virus protein VP39"/>
    <property type="match status" value="1"/>
</dbReference>
<reference evidence="1 2" key="1">
    <citation type="submission" date="2017-09" db="EMBL/GenBank/DDBJ databases">
        <title>Bacterial strain isolated from the female urinary microbiota.</title>
        <authorList>
            <person name="Thomas-White K."/>
            <person name="Kumar N."/>
            <person name="Forster S."/>
            <person name="Putonti C."/>
            <person name="Lawley T."/>
            <person name="Wolfe A.J."/>
        </authorList>
    </citation>
    <scope>NUCLEOTIDE SEQUENCE [LARGE SCALE GENOMIC DNA]</scope>
    <source>
        <strain evidence="1 2">UMB1301</strain>
    </source>
</reference>
<protein>
    <submittedName>
        <fullName evidence="1">Class I SAM-dependent methyltransferase</fullName>
    </submittedName>
</protein>
<evidence type="ECO:0000313" key="1">
    <source>
        <dbReference type="EMBL" id="PMD06216.1"/>
    </source>
</evidence>
<accession>A0A2N6VQ12</accession>
<dbReference type="Proteomes" id="UP000235598">
    <property type="component" value="Unassembled WGS sequence"/>
</dbReference>
<sequence>MRFPNNFLYDGRVTDSYSVNAEWYAALIAPWQDGMDSAVRQLLGPIDGGAVVDIASGVGTGLPLLHELGAERLYAVEPSEAMRIGLMTTVARDPRLMGVTTVVPHAFPQASELLPAEWSAGVMLNALGHLDDADREALWATVAQRLTPGGRFVLSLQPPEAVTEVPWADFGSVHIGDHILQTRGKAEPLSGTHVEWTMEWTLMDQDRAVIDARTTTYPWRVLSHDQVVDEASRHGLVEVHGEAIPTFVALEKPA</sequence>
<dbReference type="EMBL" id="PNHK01000001">
    <property type="protein sequence ID" value="PMD06216.1"/>
    <property type="molecule type" value="Genomic_DNA"/>
</dbReference>
<dbReference type="OrthoDB" id="3172472at2"/>
<name>A0A2N6VQ12_9MICO</name>
<dbReference type="SUPFAM" id="SSF53335">
    <property type="entry name" value="S-adenosyl-L-methionine-dependent methyltransferases"/>
    <property type="match status" value="1"/>
</dbReference>
<gene>
    <name evidence="1" type="ORF">CJ199_02250</name>
</gene>
<organism evidence="1 2">
    <name type="scientific">Brevibacterium paucivorans</name>
    <dbReference type="NCBI Taxonomy" id="170994"/>
    <lineage>
        <taxon>Bacteria</taxon>
        <taxon>Bacillati</taxon>
        <taxon>Actinomycetota</taxon>
        <taxon>Actinomycetes</taxon>
        <taxon>Micrococcales</taxon>
        <taxon>Brevibacteriaceae</taxon>
        <taxon>Brevibacterium</taxon>
    </lineage>
</organism>